<evidence type="ECO:0000256" key="16">
    <source>
        <dbReference type="ARBA" id="ARBA00023170"/>
    </source>
</evidence>
<feature type="repeat" description="LDL-receptor class B" evidence="19">
    <location>
        <begin position="584"/>
        <end position="626"/>
    </location>
</feature>
<keyword evidence="4" id="KW-0217">Developmental protein</keyword>
<feature type="repeat" description="LDL-receptor class B" evidence="19">
    <location>
        <begin position="412"/>
        <end position="454"/>
    </location>
</feature>
<dbReference type="GO" id="GO:0060070">
    <property type="term" value="P:canonical Wnt signaling pathway"/>
    <property type="evidence" value="ECO:0007669"/>
    <property type="project" value="UniProtKB-ARBA"/>
</dbReference>
<feature type="domain" description="EGF-like" evidence="22">
    <location>
        <begin position="802"/>
        <end position="840"/>
    </location>
</feature>
<feature type="repeat" description="LDL-receptor class B" evidence="19">
    <location>
        <begin position="147"/>
        <end position="190"/>
    </location>
</feature>
<dbReference type="PROSITE" id="PS01209">
    <property type="entry name" value="LDLRA_1"/>
    <property type="match status" value="1"/>
</dbReference>
<dbReference type="SUPFAM" id="SSF57196">
    <property type="entry name" value="EGF/Laminin"/>
    <property type="match status" value="3"/>
</dbReference>
<feature type="repeat" description="LDL-receptor class B" evidence="19">
    <location>
        <begin position="104"/>
        <end position="146"/>
    </location>
</feature>
<evidence type="ECO:0000256" key="1">
    <source>
        <dbReference type="ARBA" id="ARBA00004240"/>
    </source>
</evidence>
<evidence type="ECO:0000256" key="17">
    <source>
        <dbReference type="ARBA" id="ARBA00023180"/>
    </source>
</evidence>
<keyword evidence="16" id="KW-0675">Receptor</keyword>
<dbReference type="PROSITE" id="PS50068">
    <property type="entry name" value="LDLRA_2"/>
    <property type="match status" value="2"/>
</dbReference>
<keyword evidence="24" id="KW-1185">Reference proteome</keyword>
<feature type="disulfide bond" evidence="18">
    <location>
        <begin position="1201"/>
        <end position="1219"/>
    </location>
</feature>
<keyword evidence="17" id="KW-0325">Glycoprotein</keyword>
<dbReference type="InterPro" id="IPR000742">
    <property type="entry name" value="EGF"/>
</dbReference>
<evidence type="ECO:0000256" key="7">
    <source>
        <dbReference type="ARBA" id="ARBA00022583"/>
    </source>
</evidence>
<evidence type="ECO:0000256" key="19">
    <source>
        <dbReference type="PROSITE-ProRule" id="PRU00461"/>
    </source>
</evidence>
<dbReference type="GO" id="GO:0005783">
    <property type="term" value="C:endoplasmic reticulum"/>
    <property type="evidence" value="ECO:0007669"/>
    <property type="project" value="UniProtKB-SubCell"/>
</dbReference>
<dbReference type="SUPFAM" id="SSF63825">
    <property type="entry name" value="YWTD domain"/>
    <property type="match status" value="4"/>
</dbReference>
<dbReference type="GO" id="GO:0009653">
    <property type="term" value="P:anatomical structure morphogenesis"/>
    <property type="evidence" value="ECO:0007669"/>
    <property type="project" value="UniProtKB-ARBA"/>
</dbReference>
<dbReference type="Pfam" id="PF00057">
    <property type="entry name" value="Ldl_recept_a"/>
    <property type="match status" value="2"/>
</dbReference>
<dbReference type="Pfam" id="PF14670">
    <property type="entry name" value="FXa_inhibition"/>
    <property type="match status" value="3"/>
</dbReference>
<dbReference type="GO" id="GO:0045944">
    <property type="term" value="P:positive regulation of transcription by RNA polymerase II"/>
    <property type="evidence" value="ECO:0007669"/>
    <property type="project" value="UniProtKB-ARBA"/>
</dbReference>
<feature type="region of interest" description="Disordered" evidence="20">
    <location>
        <begin position="1448"/>
        <end position="1503"/>
    </location>
</feature>
<protein>
    <submittedName>
        <fullName evidence="23">Low density lipoprotein receptor-related protein 6</fullName>
    </submittedName>
</protein>
<evidence type="ECO:0000256" key="12">
    <source>
        <dbReference type="ARBA" id="ARBA00022824"/>
    </source>
</evidence>
<dbReference type="PROSITE" id="PS51120">
    <property type="entry name" value="LDLRB"/>
    <property type="match status" value="15"/>
</dbReference>
<feature type="disulfide bond" evidence="18">
    <location>
        <begin position="1213"/>
        <end position="1228"/>
    </location>
</feature>
<feature type="transmembrane region" description="Helical" evidence="21">
    <location>
        <begin position="1264"/>
        <end position="1283"/>
    </location>
</feature>
<dbReference type="InterPro" id="IPR011042">
    <property type="entry name" value="6-blade_b-propeller_TolB-like"/>
</dbReference>
<dbReference type="Gene3D" id="2.120.10.30">
    <property type="entry name" value="TolB, C-terminal domain"/>
    <property type="match status" value="4"/>
</dbReference>
<dbReference type="InterPro" id="IPR023415">
    <property type="entry name" value="LDLR_class-A_CS"/>
</dbReference>
<dbReference type="InterPro" id="IPR002172">
    <property type="entry name" value="LDrepeatLR_classA_rpt"/>
</dbReference>
<comment type="caution">
    <text evidence="18">Lacks conserved residue(s) required for the propagation of feature annotation.</text>
</comment>
<dbReference type="Proteomes" id="UP000694427">
    <property type="component" value="Unplaced"/>
</dbReference>
<dbReference type="SMART" id="SM00192">
    <property type="entry name" value="LDLa"/>
    <property type="match status" value="2"/>
</dbReference>
<dbReference type="FunFam" id="2.120.10.30:FF:000001">
    <property type="entry name" value="Low-density lipoprotein receptor-related protein 6"/>
    <property type="match status" value="2"/>
</dbReference>
<evidence type="ECO:0000259" key="22">
    <source>
        <dbReference type="SMART" id="SM00181"/>
    </source>
</evidence>
<keyword evidence="12" id="KW-0256">Endoplasmic reticulum</keyword>
<proteinExistence type="inferred from homology"/>
<dbReference type="GO" id="GO:0016020">
    <property type="term" value="C:membrane"/>
    <property type="evidence" value="ECO:0007669"/>
    <property type="project" value="UniProtKB-SubCell"/>
</dbReference>
<feature type="repeat" description="LDL-receptor class B" evidence="19">
    <location>
        <begin position="975"/>
        <end position="1019"/>
    </location>
</feature>
<evidence type="ECO:0000256" key="6">
    <source>
        <dbReference type="ARBA" id="ARBA00022553"/>
    </source>
</evidence>
<dbReference type="SUPFAM" id="SSF57424">
    <property type="entry name" value="LDL receptor-like module"/>
    <property type="match status" value="2"/>
</dbReference>
<keyword evidence="13 21" id="KW-1133">Transmembrane helix</keyword>
<dbReference type="SMART" id="SM00181">
    <property type="entry name" value="EGF"/>
    <property type="match status" value="3"/>
</dbReference>
<reference evidence="23" key="2">
    <citation type="submission" date="2025-09" db="UniProtKB">
        <authorList>
            <consortium name="Ensembl"/>
        </authorList>
    </citation>
    <scope>IDENTIFICATION</scope>
</reference>
<feature type="repeat" description="LDL-receptor class B" evidence="19">
    <location>
        <begin position="1020"/>
        <end position="1062"/>
    </location>
</feature>
<comment type="subcellular location">
    <subcellularLocation>
        <location evidence="1">Endoplasmic reticulum</location>
    </subcellularLocation>
    <subcellularLocation>
        <location evidence="2">Membrane</location>
        <topology evidence="2">Single-pass type I membrane protein</topology>
    </subcellularLocation>
</comment>
<dbReference type="InterPro" id="IPR000033">
    <property type="entry name" value="LDLR_classB_rpt"/>
</dbReference>
<evidence type="ECO:0000256" key="9">
    <source>
        <dbReference type="ARBA" id="ARBA00022692"/>
    </source>
</evidence>
<evidence type="ECO:0000256" key="13">
    <source>
        <dbReference type="ARBA" id="ARBA00022989"/>
    </source>
</evidence>
<feature type="repeat" description="LDL-receptor class B" evidence="19">
    <location>
        <begin position="368"/>
        <end position="411"/>
    </location>
</feature>
<evidence type="ECO:0000256" key="15">
    <source>
        <dbReference type="ARBA" id="ARBA00023157"/>
    </source>
</evidence>
<evidence type="ECO:0000256" key="20">
    <source>
        <dbReference type="SAM" id="MobiDB-lite"/>
    </source>
</evidence>
<evidence type="ECO:0000313" key="23">
    <source>
        <dbReference type="Ensembl" id="ENSCCRP00010115062.1"/>
    </source>
</evidence>
<feature type="repeat" description="LDL-receptor class B" evidence="19">
    <location>
        <begin position="887"/>
        <end position="931"/>
    </location>
</feature>
<organism evidence="23 24">
    <name type="scientific">Cyprinus carpio</name>
    <name type="common">Common carp</name>
    <dbReference type="NCBI Taxonomy" id="7962"/>
    <lineage>
        <taxon>Eukaryota</taxon>
        <taxon>Metazoa</taxon>
        <taxon>Chordata</taxon>
        <taxon>Craniata</taxon>
        <taxon>Vertebrata</taxon>
        <taxon>Euteleostomi</taxon>
        <taxon>Actinopterygii</taxon>
        <taxon>Neopterygii</taxon>
        <taxon>Teleostei</taxon>
        <taxon>Ostariophysi</taxon>
        <taxon>Cypriniformes</taxon>
        <taxon>Cyprinidae</taxon>
        <taxon>Cyprininae</taxon>
        <taxon>Cyprinus</taxon>
    </lineage>
</organism>
<dbReference type="GO" id="GO:0009888">
    <property type="term" value="P:tissue development"/>
    <property type="evidence" value="ECO:0007669"/>
    <property type="project" value="UniProtKB-ARBA"/>
</dbReference>
<keyword evidence="7" id="KW-0254">Endocytosis</keyword>
<dbReference type="CDD" id="cd00112">
    <property type="entry name" value="LDLa"/>
    <property type="match status" value="2"/>
</dbReference>
<reference evidence="23" key="1">
    <citation type="submission" date="2025-08" db="UniProtKB">
        <authorList>
            <consortium name="Ensembl"/>
        </authorList>
    </citation>
    <scope>IDENTIFICATION</scope>
</reference>
<feature type="region of interest" description="Disordered" evidence="20">
    <location>
        <begin position="1337"/>
        <end position="1382"/>
    </location>
</feature>
<feature type="repeat" description="LDL-receptor class B" evidence="19">
    <location>
        <begin position="58"/>
        <end position="103"/>
    </location>
</feature>
<keyword evidence="8" id="KW-0879">Wnt signaling pathway</keyword>
<feature type="repeat" description="LDL-receptor class B" evidence="19">
    <location>
        <begin position="670"/>
        <end position="712"/>
    </location>
</feature>
<evidence type="ECO:0000256" key="8">
    <source>
        <dbReference type="ARBA" id="ARBA00022687"/>
    </source>
</evidence>
<comment type="similarity">
    <text evidence="3">Belongs to the LDLR family.</text>
</comment>
<dbReference type="GO" id="GO:0007399">
    <property type="term" value="P:nervous system development"/>
    <property type="evidence" value="ECO:0007669"/>
    <property type="project" value="TreeGrafter"/>
</dbReference>
<evidence type="ECO:0000256" key="11">
    <source>
        <dbReference type="ARBA" id="ARBA00022737"/>
    </source>
</evidence>
<keyword evidence="10" id="KW-0732">Signal</keyword>
<feature type="repeat" description="LDL-receptor class B" evidence="19">
    <location>
        <begin position="753"/>
        <end position="795"/>
    </location>
</feature>
<evidence type="ECO:0000256" key="14">
    <source>
        <dbReference type="ARBA" id="ARBA00023136"/>
    </source>
</evidence>
<dbReference type="PANTHER" id="PTHR46513">
    <property type="entry name" value="VITELLOGENIN RECEPTOR-LIKE PROTEIN-RELATED-RELATED"/>
    <property type="match status" value="1"/>
</dbReference>
<sequence>MTSDPCVSSLSPAGLPLLLYANRRDLRLVDAARGRGNATVVVSGLEDAAAVDYVYEQGLIYWSDVSEEAIKRTLFNGSAPGGVQNTVVSGLASPDGLACDWMGNKLYWTDSETNRIEVSELDGTHRKVLFWQDLDQPRAIALDPARGYMYWTDWGEIPKIERAGMDGTHRSVIIDSEIYWPNGLTLDYDLQKLYWADAKFSFIHRSDLDGSRRSVGHTYTSCSHAVLLVCVCVCVCATQLLLLARRTDLRRISLDTPDFTDIVLQTDDIRHAIAIDYDPVEGHIYWTDDEVQAIRRSSLDGSEAQFVVTSQVNHPDGIAVDWIARNLYWTDTGTDRIEVTRLNGSMRKILISEELDEPRAIALDPVAGYMYWTDWGEVPKIERAALDGTERLVLVNTSLGWPNGLALDYSERKIYWGDAKTDVIEVMEMDGSGRRVLVDDNLPHIFGFTLLGDYIYWTDWQRRSIERVHKHSLEREVIVDQLPDLMGIKATYVHQTFGVNPCAHANGGCSHLCLYKPQGVSCACPIGLELMADLSTCIIPEAFLLFSRHTDIRRISLETNNNNVAIPLTGVKEASALDFDITDNRIYWTDITLKTISRAFMNGSALEHVVEFGLDYPEGMAVDWLGKNLYWADTGTNRIEVAKLDGQHRQVLVWKDLDSPRALALDPAEGFMYWTEWGGRPKIDRSGMDGSGRITLVPNVGRANGLTIDYAERRLYWTDLDTTLIESSNMMGLEREVIADDLPHPFGLTQYQDYIYWTDWSQRSIERANKTSGQNRTVIQGHLDYVMDILVFHSSRQSGWNACASTNGHCSHLCLAVPVSSFVCGCPAHYSLNYDNKTCSAPTSFLLFSQKTAINRMVIDELQSPDIMLPIHSLRNVRAIDYDPLDRQLYWIDSKQSAIRRAQEDGNQSVTVVSGASLGLQPYDLSIDVYSRFIYWTSEVTNVINVTRTDGSRVGVVLRGEHDKPRAIVVNPERGYMYFTNLQERSPKIERAALDGTEREVLFFSNLGKPAALAVDSELGKLFWVDMDLRRIESSDLSGANRIVIEDSNILQPVGLTVFGNFLYWIDRQQQMIERIDKVTREGRTKIQARIASLSDIHAVRELHMDEYNKHPCTSDNGGCSHICIVKGDGSTRCSCPVHLVLLQDELSCGEPPTCSPEQFSCVSGEVDCIPQAWRCDGFAECDDSSDERDCPVCSDQEFQCDSKQCVDMTLRCNGEINCQDRSDENKCEGNHRQPILAKCVVKAALVSSSDATEEPSFPPTNTIGSIVGVVMVLFVVGAVYFVCQRVLCPQMKDDAETMTNDFVVHGPAPVPLGYVPHPGSLTGSLPGMSRGKSVIGSLSIMGGSSGPPYDRTHVTGASSSSSSSSKGTYFPPILNPPPSPATVRSQYTMEFGYSSNSPSTHRSYRPYSYRHFAPPTTPCSTDVCDSDYTPGRRAPHASSAAVKGYTSDLNYDSEPLPPPPTPRSQYLSAEENCESCPPSPYTERSYSHHLYPPPPSPCTDSS</sequence>
<keyword evidence="6" id="KW-0597">Phosphoprotein</keyword>
<feature type="disulfide bond" evidence="18">
    <location>
        <begin position="1194"/>
        <end position="1206"/>
    </location>
</feature>
<name>A0A8C1Q081_CYPCA</name>
<keyword evidence="5" id="KW-0245">EGF-like domain</keyword>
<dbReference type="InterPro" id="IPR036055">
    <property type="entry name" value="LDL_receptor-like_sf"/>
</dbReference>
<evidence type="ECO:0000256" key="21">
    <source>
        <dbReference type="SAM" id="Phobius"/>
    </source>
</evidence>
<dbReference type="SMART" id="SM00135">
    <property type="entry name" value="LY"/>
    <property type="match status" value="19"/>
</dbReference>
<evidence type="ECO:0000256" key="3">
    <source>
        <dbReference type="ARBA" id="ARBA00009939"/>
    </source>
</evidence>
<feature type="repeat" description="LDL-receptor class B" evidence="19">
    <location>
        <begin position="932"/>
        <end position="974"/>
    </location>
</feature>
<feature type="repeat" description="LDL-receptor class B" evidence="19">
    <location>
        <begin position="325"/>
        <end position="367"/>
    </location>
</feature>
<dbReference type="PRINTS" id="PR00261">
    <property type="entry name" value="LDLRECEPTOR"/>
</dbReference>
<feature type="compositionally biased region" description="Pro residues" evidence="20">
    <location>
        <begin position="1492"/>
        <end position="1503"/>
    </location>
</feature>
<dbReference type="Ensembl" id="ENSCCRT00010127938.1">
    <property type="protein sequence ID" value="ENSCCRP00010115062.1"/>
    <property type="gene ID" value="ENSCCRG00010050117.1"/>
</dbReference>
<feature type="repeat" description="LDL-receptor class B" evidence="19">
    <location>
        <begin position="282"/>
        <end position="324"/>
    </location>
</feature>
<dbReference type="InterPro" id="IPR050778">
    <property type="entry name" value="Cueball_EGF_LRP_Nidogen"/>
</dbReference>
<keyword evidence="9 21" id="KW-0812">Transmembrane</keyword>
<dbReference type="Gene3D" id="4.10.400.10">
    <property type="entry name" value="Low-density Lipoprotein Receptor"/>
    <property type="match status" value="2"/>
</dbReference>
<evidence type="ECO:0000256" key="4">
    <source>
        <dbReference type="ARBA" id="ARBA00022473"/>
    </source>
</evidence>
<feature type="disulfide bond" evidence="18">
    <location>
        <begin position="1176"/>
        <end position="1191"/>
    </location>
</feature>
<keyword evidence="15 18" id="KW-1015">Disulfide bond</keyword>
<accession>A0A8C1Q081</accession>
<dbReference type="FunFam" id="2.120.10.30:FF:000017">
    <property type="entry name" value="Low-density lipoprotein receptor-related protein 6"/>
    <property type="match status" value="1"/>
</dbReference>
<feature type="domain" description="EGF-like" evidence="22">
    <location>
        <begin position="1112"/>
        <end position="1156"/>
    </location>
</feature>
<evidence type="ECO:0000313" key="24">
    <source>
        <dbReference type="Proteomes" id="UP000694427"/>
    </source>
</evidence>
<keyword evidence="14 21" id="KW-0472">Membrane</keyword>
<dbReference type="GO" id="GO:0006897">
    <property type="term" value="P:endocytosis"/>
    <property type="evidence" value="ECO:0007669"/>
    <property type="project" value="UniProtKB-KW"/>
</dbReference>
<dbReference type="Pfam" id="PF00058">
    <property type="entry name" value="Ldl_recept_b"/>
    <property type="match status" value="11"/>
</dbReference>
<dbReference type="PANTHER" id="PTHR46513:SF40">
    <property type="entry name" value="LOW-DENSITY LIPOPROTEIN RECEPTOR-RELATED PROTEIN 6"/>
    <property type="match status" value="1"/>
</dbReference>
<evidence type="ECO:0000256" key="10">
    <source>
        <dbReference type="ARBA" id="ARBA00022729"/>
    </source>
</evidence>
<dbReference type="GO" id="GO:0017147">
    <property type="term" value="F:Wnt-protein binding"/>
    <property type="evidence" value="ECO:0007669"/>
    <property type="project" value="UniProtKB-ARBA"/>
</dbReference>
<dbReference type="GO" id="GO:0048513">
    <property type="term" value="P:animal organ development"/>
    <property type="evidence" value="ECO:0007669"/>
    <property type="project" value="UniProtKB-ARBA"/>
</dbReference>
<evidence type="ECO:0000256" key="5">
    <source>
        <dbReference type="ARBA" id="ARBA00022536"/>
    </source>
</evidence>
<evidence type="ECO:0000256" key="18">
    <source>
        <dbReference type="PROSITE-ProRule" id="PRU00124"/>
    </source>
</evidence>
<keyword evidence="11" id="KW-0677">Repeat</keyword>
<feature type="domain" description="EGF-like" evidence="22">
    <location>
        <begin position="501"/>
        <end position="538"/>
    </location>
</feature>
<feature type="repeat" description="LDL-receptor class B" evidence="19">
    <location>
        <begin position="627"/>
        <end position="669"/>
    </location>
</feature>
<dbReference type="FunFam" id="2.120.10.30:FF:000241">
    <property type="entry name" value="Low-density lipoprotein receptor-related protein 6"/>
    <property type="match status" value="1"/>
</dbReference>
<dbReference type="FunFam" id="4.10.400.10:FF:000016">
    <property type="entry name" value="Low-density lipoprotein receptor-related protein 6"/>
    <property type="match status" value="1"/>
</dbReference>
<evidence type="ECO:0000256" key="2">
    <source>
        <dbReference type="ARBA" id="ARBA00004479"/>
    </source>
</evidence>